<gene>
    <name evidence="3" type="ORF">M9458_030687</name>
</gene>
<evidence type="ECO:0000313" key="3">
    <source>
        <dbReference type="EMBL" id="KAL0174719.1"/>
    </source>
</evidence>
<keyword evidence="4" id="KW-1185">Reference proteome</keyword>
<comment type="caution">
    <text evidence="3">The sequence shown here is derived from an EMBL/GenBank/DDBJ whole genome shotgun (WGS) entry which is preliminary data.</text>
</comment>
<evidence type="ECO:0000313" key="4">
    <source>
        <dbReference type="Proteomes" id="UP001529510"/>
    </source>
</evidence>
<name>A0ABD0PKY6_CIRMR</name>
<protein>
    <submittedName>
        <fullName evidence="3">Uncharacterized protein</fullName>
    </submittedName>
</protein>
<feature type="region of interest" description="Disordered" evidence="1">
    <location>
        <begin position="130"/>
        <end position="157"/>
    </location>
</feature>
<feature type="non-terminal residue" evidence="3">
    <location>
        <position position="157"/>
    </location>
</feature>
<dbReference type="Proteomes" id="UP001529510">
    <property type="component" value="Unassembled WGS sequence"/>
</dbReference>
<sequence length="157" mass="17487">EWYIHTIYTVRSRDNANRGIGKRSLEYHSLTHSHSISKRSATRVPDLAQDIGADNNRGTNILHIALDRSTQKHPNLHEESQAEGIVPRELNQRDSSNDQLVVIIGILVGLLFTILLAILVILVVRSRRDKNVTKPPKGSSSTEPMMTQGLDSSNSSE</sequence>
<feature type="transmembrane region" description="Helical" evidence="2">
    <location>
        <begin position="100"/>
        <end position="124"/>
    </location>
</feature>
<feature type="non-terminal residue" evidence="3">
    <location>
        <position position="1"/>
    </location>
</feature>
<feature type="compositionally biased region" description="Polar residues" evidence="1">
    <location>
        <begin position="138"/>
        <end position="157"/>
    </location>
</feature>
<evidence type="ECO:0000256" key="1">
    <source>
        <dbReference type="SAM" id="MobiDB-lite"/>
    </source>
</evidence>
<keyword evidence="2" id="KW-0472">Membrane</keyword>
<evidence type="ECO:0000256" key="2">
    <source>
        <dbReference type="SAM" id="Phobius"/>
    </source>
</evidence>
<reference evidence="3 4" key="1">
    <citation type="submission" date="2024-05" db="EMBL/GenBank/DDBJ databases">
        <title>Genome sequencing and assembly of Indian major carp, Cirrhinus mrigala (Hamilton, 1822).</title>
        <authorList>
            <person name="Mohindra V."/>
            <person name="Chowdhury L.M."/>
            <person name="Lal K."/>
            <person name="Jena J.K."/>
        </authorList>
    </citation>
    <scope>NUCLEOTIDE SEQUENCE [LARGE SCALE GENOMIC DNA]</scope>
    <source>
        <strain evidence="3">CM1030</strain>
        <tissue evidence="3">Blood</tissue>
    </source>
</reference>
<dbReference type="AlphaFoldDB" id="A0ABD0PKY6"/>
<accession>A0ABD0PKY6</accession>
<proteinExistence type="predicted"/>
<dbReference type="EMBL" id="JAMKFB020000015">
    <property type="protein sequence ID" value="KAL0174719.1"/>
    <property type="molecule type" value="Genomic_DNA"/>
</dbReference>
<organism evidence="3 4">
    <name type="scientific">Cirrhinus mrigala</name>
    <name type="common">Mrigala</name>
    <dbReference type="NCBI Taxonomy" id="683832"/>
    <lineage>
        <taxon>Eukaryota</taxon>
        <taxon>Metazoa</taxon>
        <taxon>Chordata</taxon>
        <taxon>Craniata</taxon>
        <taxon>Vertebrata</taxon>
        <taxon>Euteleostomi</taxon>
        <taxon>Actinopterygii</taxon>
        <taxon>Neopterygii</taxon>
        <taxon>Teleostei</taxon>
        <taxon>Ostariophysi</taxon>
        <taxon>Cypriniformes</taxon>
        <taxon>Cyprinidae</taxon>
        <taxon>Labeoninae</taxon>
        <taxon>Labeonini</taxon>
        <taxon>Cirrhinus</taxon>
    </lineage>
</organism>
<keyword evidence="2" id="KW-1133">Transmembrane helix</keyword>
<keyword evidence="2" id="KW-0812">Transmembrane</keyword>